<feature type="domain" description="DUF4325" evidence="1">
    <location>
        <begin position="279"/>
        <end position="333"/>
    </location>
</feature>
<dbReference type="Gene3D" id="3.30.565.10">
    <property type="entry name" value="Histidine kinase-like ATPase, C-terminal domain"/>
    <property type="match status" value="1"/>
</dbReference>
<evidence type="ECO:0000313" key="3">
    <source>
        <dbReference type="Proteomes" id="UP000544134"/>
    </source>
</evidence>
<comment type="caution">
    <text evidence="2">The sequence shown here is derived from an EMBL/GenBank/DDBJ whole genome shotgun (WGS) entry which is preliminary data.</text>
</comment>
<dbReference type="RefSeq" id="WP_169488019.1">
    <property type="nucleotide sequence ID" value="NZ_JABBGJ010000028.1"/>
</dbReference>
<dbReference type="AlphaFoldDB" id="A0A848IIN1"/>
<dbReference type="InterPro" id="IPR036890">
    <property type="entry name" value="HATPase_C_sf"/>
</dbReference>
<accession>A0A848IIN1</accession>
<sequence length="345" mass="38361">MDAVEHLKKLSPDISRTLWAHQGTAAPLGPIFQKNRGISRQAANTLLTRLVASGLLGEGEGQRPKTYVQPVIAALTREYPLAGIEEHVVWAQDFRPGFTEFMSEAALKIWDYGFTEMLNNAIEHSQGTRVVVHAQVKASGTICTIADDGDGIFKRITRLCELADERQAILELAKGKLTTDPERHTGEGVFFSSRAFDIFQISSGGLLFDHKDGEEDFLFERDLTHGGTVVLMGHGNHTERVLTEVFDEYAEPDEYTFSKTVVPVRLARMGAESLVSRSQAQRLLARVDRFKVVLFDFKDVDTVGQAFADEIFRVYANAHPEVELVPVRASTQVQQMVTRATAGRI</sequence>
<gene>
    <name evidence="2" type="ORF">HHL24_24915</name>
</gene>
<dbReference type="InterPro" id="IPR025474">
    <property type="entry name" value="DUF4325"/>
</dbReference>
<name>A0A848IIN1_9BURK</name>
<dbReference type="SUPFAM" id="SSF55874">
    <property type="entry name" value="ATPase domain of HSP90 chaperone/DNA topoisomerase II/histidine kinase"/>
    <property type="match status" value="1"/>
</dbReference>
<organism evidence="2 3">
    <name type="scientific">Paraburkholderia polaris</name>
    <dbReference type="NCBI Taxonomy" id="2728848"/>
    <lineage>
        <taxon>Bacteria</taxon>
        <taxon>Pseudomonadati</taxon>
        <taxon>Pseudomonadota</taxon>
        <taxon>Betaproteobacteria</taxon>
        <taxon>Burkholderiales</taxon>
        <taxon>Burkholderiaceae</taxon>
        <taxon>Paraburkholderia</taxon>
    </lineage>
</organism>
<evidence type="ECO:0000259" key="1">
    <source>
        <dbReference type="Pfam" id="PF14213"/>
    </source>
</evidence>
<dbReference type="Pfam" id="PF14213">
    <property type="entry name" value="DUF4325"/>
    <property type="match status" value="1"/>
</dbReference>
<reference evidence="2 3" key="1">
    <citation type="submission" date="2020-04" db="EMBL/GenBank/DDBJ databases">
        <title>Paraburkholderia sp. RP-4-7 isolated from soil.</title>
        <authorList>
            <person name="Dahal R.H."/>
        </authorList>
    </citation>
    <scope>NUCLEOTIDE SEQUENCE [LARGE SCALE GENOMIC DNA]</scope>
    <source>
        <strain evidence="2 3">RP-4-7</strain>
    </source>
</reference>
<dbReference type="EMBL" id="JABBGJ010000028">
    <property type="protein sequence ID" value="NMM01170.1"/>
    <property type="molecule type" value="Genomic_DNA"/>
</dbReference>
<proteinExistence type="predicted"/>
<protein>
    <submittedName>
        <fullName evidence="2">DUF4325 domain-containing protein</fullName>
    </submittedName>
</protein>
<evidence type="ECO:0000313" key="2">
    <source>
        <dbReference type="EMBL" id="NMM01170.1"/>
    </source>
</evidence>
<keyword evidence="3" id="KW-1185">Reference proteome</keyword>
<dbReference type="Proteomes" id="UP000544134">
    <property type="component" value="Unassembled WGS sequence"/>
</dbReference>